<dbReference type="PANTHER" id="PTHR24559:SF447">
    <property type="entry name" value="RNA-DIRECTED DNA POLYMERASE HOMOLOG"/>
    <property type="match status" value="1"/>
</dbReference>
<dbReference type="Gene3D" id="3.30.70.270">
    <property type="match status" value="2"/>
</dbReference>
<dbReference type="InterPro" id="IPR000477">
    <property type="entry name" value="RT_dom"/>
</dbReference>
<dbReference type="SUPFAM" id="SSF56672">
    <property type="entry name" value="DNA/RNA polymerases"/>
    <property type="match status" value="1"/>
</dbReference>
<evidence type="ECO:0000259" key="1">
    <source>
        <dbReference type="Pfam" id="PF00078"/>
    </source>
</evidence>
<dbReference type="Proteomes" id="UP000325315">
    <property type="component" value="Unassembled WGS sequence"/>
</dbReference>
<feature type="domain" description="Reverse transcriptase" evidence="1">
    <location>
        <begin position="68"/>
        <end position="151"/>
    </location>
</feature>
<dbReference type="EMBL" id="SMMG02000007">
    <property type="protein sequence ID" value="KAA3465924.1"/>
    <property type="molecule type" value="Genomic_DNA"/>
</dbReference>
<dbReference type="Pfam" id="PF00078">
    <property type="entry name" value="RVT_1"/>
    <property type="match status" value="1"/>
</dbReference>
<accession>A0A5B6VA22</accession>
<keyword evidence="3" id="KW-1185">Reference proteome</keyword>
<comment type="caution">
    <text evidence="2">The sequence shown here is derived from an EMBL/GenBank/DDBJ whole genome shotgun (WGS) entry which is preliminary data.</text>
</comment>
<dbReference type="Gene3D" id="3.10.10.10">
    <property type="entry name" value="HIV Type 1 Reverse Transcriptase, subunit A, domain 1"/>
    <property type="match status" value="1"/>
</dbReference>
<dbReference type="OrthoDB" id="2431547at2759"/>
<reference evidence="3" key="1">
    <citation type="journal article" date="2019" name="Plant Biotechnol. J.">
        <title>Genome sequencing of the Australian wild diploid species Gossypium australe highlights disease resistance and delayed gland morphogenesis.</title>
        <authorList>
            <person name="Cai Y."/>
            <person name="Cai X."/>
            <person name="Wang Q."/>
            <person name="Wang P."/>
            <person name="Zhang Y."/>
            <person name="Cai C."/>
            <person name="Xu Y."/>
            <person name="Wang K."/>
            <person name="Zhou Z."/>
            <person name="Wang C."/>
            <person name="Geng S."/>
            <person name="Li B."/>
            <person name="Dong Q."/>
            <person name="Hou Y."/>
            <person name="Wang H."/>
            <person name="Ai P."/>
            <person name="Liu Z."/>
            <person name="Yi F."/>
            <person name="Sun M."/>
            <person name="An G."/>
            <person name="Cheng J."/>
            <person name="Zhang Y."/>
            <person name="Shi Q."/>
            <person name="Xie Y."/>
            <person name="Shi X."/>
            <person name="Chang Y."/>
            <person name="Huang F."/>
            <person name="Chen Y."/>
            <person name="Hong S."/>
            <person name="Mi L."/>
            <person name="Sun Q."/>
            <person name="Zhang L."/>
            <person name="Zhou B."/>
            <person name="Peng R."/>
            <person name="Zhang X."/>
            <person name="Liu F."/>
        </authorList>
    </citation>
    <scope>NUCLEOTIDE SEQUENCE [LARGE SCALE GENOMIC DNA]</scope>
    <source>
        <strain evidence="3">cv. PA1801</strain>
    </source>
</reference>
<evidence type="ECO:0000313" key="3">
    <source>
        <dbReference type="Proteomes" id="UP000325315"/>
    </source>
</evidence>
<dbReference type="InterPro" id="IPR043502">
    <property type="entry name" value="DNA/RNA_pol_sf"/>
</dbReference>
<dbReference type="InterPro" id="IPR043128">
    <property type="entry name" value="Rev_trsase/Diguanyl_cyclase"/>
</dbReference>
<dbReference type="InterPro" id="IPR053134">
    <property type="entry name" value="RNA-dir_DNA_polymerase"/>
</dbReference>
<organism evidence="2 3">
    <name type="scientific">Gossypium australe</name>
    <dbReference type="NCBI Taxonomy" id="47621"/>
    <lineage>
        <taxon>Eukaryota</taxon>
        <taxon>Viridiplantae</taxon>
        <taxon>Streptophyta</taxon>
        <taxon>Embryophyta</taxon>
        <taxon>Tracheophyta</taxon>
        <taxon>Spermatophyta</taxon>
        <taxon>Magnoliopsida</taxon>
        <taxon>eudicotyledons</taxon>
        <taxon>Gunneridae</taxon>
        <taxon>Pentapetalae</taxon>
        <taxon>rosids</taxon>
        <taxon>malvids</taxon>
        <taxon>Malvales</taxon>
        <taxon>Malvaceae</taxon>
        <taxon>Malvoideae</taxon>
        <taxon>Gossypium</taxon>
    </lineage>
</organism>
<gene>
    <name evidence="2" type="ORF">EPI10_001057</name>
</gene>
<sequence length="196" mass="22587">MNRVNCLLCVRKGCEAYLAYVLDTKVSESKIDSVPIVCEFLDVFPEELPRLPLIKVVEFAIELTALMTRYGHYEFLVIPFGLKNAPTAFMDLMNRVFHEYLDRCVVMSIDNILLFTKFNKCEFWLKEIRFLGNIISVEGVCVYPNKIEAIVEWRSPGIVIEVRSFLGVAGCYHRVCQYISTLNNVDPEERGVCLDR</sequence>
<dbReference type="PANTHER" id="PTHR24559">
    <property type="entry name" value="TRANSPOSON TY3-I GAG-POL POLYPROTEIN"/>
    <property type="match status" value="1"/>
</dbReference>
<dbReference type="AlphaFoldDB" id="A0A5B6VA22"/>
<evidence type="ECO:0000313" key="2">
    <source>
        <dbReference type="EMBL" id="KAA3465924.1"/>
    </source>
</evidence>
<protein>
    <submittedName>
        <fullName evidence="2">DNA/RNA polymerases superfamily protein</fullName>
    </submittedName>
</protein>
<name>A0A5B6VA22_9ROSI</name>
<proteinExistence type="predicted"/>